<evidence type="ECO:0000256" key="1">
    <source>
        <dbReference type="SAM" id="SignalP"/>
    </source>
</evidence>
<protein>
    <recommendedName>
        <fullName evidence="2">SecA DEAD-like N-terminal domain-containing protein</fullName>
    </recommendedName>
</protein>
<feature type="signal peptide" evidence="1">
    <location>
        <begin position="1"/>
        <end position="20"/>
    </location>
</feature>
<reference evidence="3 4" key="1">
    <citation type="journal article" date="2013" name="Curr. Biol.">
        <title>The Genome of the Foraminiferan Reticulomyxa filosa.</title>
        <authorList>
            <person name="Glockner G."/>
            <person name="Hulsmann N."/>
            <person name="Schleicher M."/>
            <person name="Noegel A.A."/>
            <person name="Eichinger L."/>
            <person name="Gallinger C."/>
            <person name="Pawlowski J."/>
            <person name="Sierra R."/>
            <person name="Euteneuer U."/>
            <person name="Pillet L."/>
            <person name="Moustafa A."/>
            <person name="Platzer M."/>
            <person name="Groth M."/>
            <person name="Szafranski K."/>
            <person name="Schliwa M."/>
        </authorList>
    </citation>
    <scope>NUCLEOTIDE SEQUENCE [LARGE SCALE GENOMIC DNA]</scope>
</reference>
<organism evidence="3 4">
    <name type="scientific">Reticulomyxa filosa</name>
    <dbReference type="NCBI Taxonomy" id="46433"/>
    <lineage>
        <taxon>Eukaryota</taxon>
        <taxon>Sar</taxon>
        <taxon>Rhizaria</taxon>
        <taxon>Retaria</taxon>
        <taxon>Foraminifera</taxon>
        <taxon>Monothalamids</taxon>
        <taxon>Reticulomyxidae</taxon>
        <taxon>Reticulomyxa</taxon>
    </lineage>
</organism>
<name>X6P2Z4_RETFI</name>
<dbReference type="Proteomes" id="UP000023152">
    <property type="component" value="Unassembled WGS sequence"/>
</dbReference>
<feature type="chain" id="PRO_5004975911" description="SecA DEAD-like N-terminal domain-containing protein" evidence="1">
    <location>
        <begin position="21"/>
        <end position="931"/>
    </location>
</feature>
<feature type="domain" description="SecA DEAD-like N-terminal" evidence="2">
    <location>
        <begin position="800"/>
        <end position="852"/>
    </location>
</feature>
<comment type="caution">
    <text evidence="3">The sequence shown here is derived from an EMBL/GenBank/DDBJ whole genome shotgun (WGS) entry which is preliminary data.</text>
</comment>
<dbReference type="GO" id="GO:0017038">
    <property type="term" value="P:protein import"/>
    <property type="evidence" value="ECO:0007669"/>
    <property type="project" value="InterPro"/>
</dbReference>
<sequence>MASISILSFVGFFHVQFCDCAKLDFVGIYQTHIFNRFTEVKKLQKDYPTIFTYFPQDIIEQFDKRLKQTYLNLHDEMMKLAAVETSTKPLKRKITIARALSALDDFAQPNLLEAIERNQCAAVASDMSRIQQNIEDPNVKRAFNNIITSLSRLLNNLVKGTLRKVLFLGENDVDINKNYKNCTTICYSIHIRRWIEVALNTFDALNFSEGEKKITLIRRVVDILDGYGEPIPLDDNDRNKKGQERNGKEKAGTIMGKPLKKIVNEYKNIQLTGCIFNPYFLFPLREIYTKLSTVMSTDAIHEGTWREIENDIIKKIRDQLLEAQKKVGNSRPWKITSCIRLCRVVLMVLPDHMKNVLDEEIKQGEKDVLNEMGNAAGAVAEVLNTKNVSDINQFLDQCTTNQKKMICTNHFEKCQQQTIASLTALGRCEIGSNPNTMELTEKALHFASRCMDLKADLKDKASELMSSGFEEKIKKSDRKSSNYHFDRRNSLDLQKILDTMKTIGDDSLFLQKLKLFRQKKVSCGIPEDSNASSNLRTYSEAKRTLDSQLEKMVQETIKEGIINEKTIKASDAERDRFFQNLKDKLEFMQQMSQCKTHVTSVDKLKQCSKQLESKIQEACFFSMQKHSVFSTTAKSQIGAIDSTVNKQVKQLEKEAIDDLQPKILIPRLVEIKTIPCIFSTLKIPSTNEKSNRGVSIAILATQLEEDPTGMGGTIVAEHSVFKGFSVALFNYKTKAHGIDYVLEKIRAKGDPIDTSKLKEMYDKFNTKYRQLVQSNLTKVKNDPKQLSVFANNARMCARREGKSVTLAVTYCVLALFGFDVSCASYSEYLSSRDFKSFEQLFNILGVIVHIHYGTFNKTCERIINEGDNDEEKKSNEVERIICSKILLIDEIDVFFNKDFYGSCYLPAAILRHDTSPNLLTSFGIIKAHFCN</sequence>
<dbReference type="GO" id="GO:0005524">
    <property type="term" value="F:ATP binding"/>
    <property type="evidence" value="ECO:0007669"/>
    <property type="project" value="InterPro"/>
</dbReference>
<dbReference type="InterPro" id="IPR011115">
    <property type="entry name" value="SecA_DEAD"/>
</dbReference>
<dbReference type="Gene3D" id="3.40.50.300">
    <property type="entry name" value="P-loop containing nucleotide triphosphate hydrolases"/>
    <property type="match status" value="1"/>
</dbReference>
<dbReference type="OrthoDB" id="7614088at2759"/>
<accession>X6P2Z4</accession>
<dbReference type="SUPFAM" id="SSF52540">
    <property type="entry name" value="P-loop containing nucleoside triphosphate hydrolases"/>
    <property type="match status" value="1"/>
</dbReference>
<dbReference type="InterPro" id="IPR027417">
    <property type="entry name" value="P-loop_NTPase"/>
</dbReference>
<keyword evidence="1" id="KW-0732">Signal</keyword>
<proteinExistence type="predicted"/>
<evidence type="ECO:0000313" key="4">
    <source>
        <dbReference type="Proteomes" id="UP000023152"/>
    </source>
</evidence>
<keyword evidence="4" id="KW-1185">Reference proteome</keyword>
<dbReference type="GO" id="GO:0016020">
    <property type="term" value="C:membrane"/>
    <property type="evidence" value="ECO:0007669"/>
    <property type="project" value="InterPro"/>
</dbReference>
<dbReference type="AlphaFoldDB" id="X6P2Z4"/>
<evidence type="ECO:0000259" key="2">
    <source>
        <dbReference type="Pfam" id="PF07517"/>
    </source>
</evidence>
<dbReference type="Pfam" id="PF07517">
    <property type="entry name" value="SecA_DEAD"/>
    <property type="match status" value="1"/>
</dbReference>
<gene>
    <name evidence="3" type="ORF">RFI_04608</name>
</gene>
<evidence type="ECO:0000313" key="3">
    <source>
        <dbReference type="EMBL" id="ETO32503.1"/>
    </source>
</evidence>
<dbReference type="EMBL" id="ASPP01004160">
    <property type="protein sequence ID" value="ETO32503.1"/>
    <property type="molecule type" value="Genomic_DNA"/>
</dbReference>